<sequence>RTMQLLVMMIQILVIEVFDDDEEESNYELKESIINAFQLFMKNLAKEYELIEEKQENKQIKKNEKLFLEQKNVRIRAVKLVLEQENERIRAENLFKQENVQIRNEMKNNINALQNQMKEENRLLKTNNKKNFRPIYFLRQQFKEEFQKEKTRLQTNQATNYNSVKESTVDINILREQIDDEESINATNYNFVKETPADSVKEKDMNKESHDIERIRKESLLLRQENGRARNKYLHLEKEDERNFTNSEHSSDNVKKQRFKKTQKRFLAALEIKRLLNKLYTIDPSLAYTWCKIFNDKSDIQIIESRIKYLDNLIYDQFIPELKNAFNFFD</sequence>
<name>A0ABN7WNA7_GIGMA</name>
<evidence type="ECO:0000256" key="2">
    <source>
        <dbReference type="SAM" id="SignalP"/>
    </source>
</evidence>
<proteinExistence type="predicted"/>
<feature type="signal peptide" evidence="2">
    <location>
        <begin position="1"/>
        <end position="17"/>
    </location>
</feature>
<evidence type="ECO:0000313" key="3">
    <source>
        <dbReference type="EMBL" id="CAG8836284.1"/>
    </source>
</evidence>
<organism evidence="3 4">
    <name type="scientific">Gigaspora margarita</name>
    <dbReference type="NCBI Taxonomy" id="4874"/>
    <lineage>
        <taxon>Eukaryota</taxon>
        <taxon>Fungi</taxon>
        <taxon>Fungi incertae sedis</taxon>
        <taxon>Mucoromycota</taxon>
        <taxon>Glomeromycotina</taxon>
        <taxon>Glomeromycetes</taxon>
        <taxon>Diversisporales</taxon>
        <taxon>Gigasporaceae</taxon>
        <taxon>Gigaspora</taxon>
    </lineage>
</organism>
<reference evidence="3 4" key="1">
    <citation type="submission" date="2021-06" db="EMBL/GenBank/DDBJ databases">
        <authorList>
            <person name="Kallberg Y."/>
            <person name="Tangrot J."/>
            <person name="Rosling A."/>
        </authorList>
    </citation>
    <scope>NUCLEOTIDE SEQUENCE [LARGE SCALE GENOMIC DNA]</scope>
    <source>
        <strain evidence="3 4">120-4 pot B 10/14</strain>
    </source>
</reference>
<gene>
    <name evidence="3" type="ORF">GMARGA_LOCUS32961</name>
</gene>
<comment type="caution">
    <text evidence="3">The sequence shown here is derived from an EMBL/GenBank/DDBJ whole genome shotgun (WGS) entry which is preliminary data.</text>
</comment>
<keyword evidence="2" id="KW-0732">Signal</keyword>
<keyword evidence="1" id="KW-0175">Coiled coil</keyword>
<dbReference type="EMBL" id="CAJVQB010053236">
    <property type="protein sequence ID" value="CAG8836284.1"/>
    <property type="molecule type" value="Genomic_DNA"/>
</dbReference>
<feature type="non-terminal residue" evidence="3">
    <location>
        <position position="1"/>
    </location>
</feature>
<dbReference type="Proteomes" id="UP000789901">
    <property type="component" value="Unassembled WGS sequence"/>
</dbReference>
<evidence type="ECO:0000256" key="1">
    <source>
        <dbReference type="SAM" id="Coils"/>
    </source>
</evidence>
<protein>
    <submittedName>
        <fullName evidence="3">7228_t:CDS:1</fullName>
    </submittedName>
</protein>
<accession>A0ABN7WNA7</accession>
<feature type="coiled-coil region" evidence="1">
    <location>
        <begin position="41"/>
        <end position="130"/>
    </location>
</feature>
<feature type="chain" id="PRO_5046531615" evidence="2">
    <location>
        <begin position="18"/>
        <end position="330"/>
    </location>
</feature>
<keyword evidence="4" id="KW-1185">Reference proteome</keyword>
<evidence type="ECO:0000313" key="4">
    <source>
        <dbReference type="Proteomes" id="UP000789901"/>
    </source>
</evidence>